<dbReference type="Gene3D" id="3.90.226.10">
    <property type="entry name" value="2-enoyl-CoA Hydratase, Chain A, domain 1"/>
    <property type="match status" value="1"/>
</dbReference>
<evidence type="ECO:0000313" key="7">
    <source>
        <dbReference type="Proteomes" id="UP000198582"/>
    </source>
</evidence>
<dbReference type="GO" id="GO:0004300">
    <property type="term" value="F:enoyl-CoA hydratase activity"/>
    <property type="evidence" value="ECO:0007669"/>
    <property type="project" value="UniProtKB-EC"/>
</dbReference>
<dbReference type="CDD" id="cd06558">
    <property type="entry name" value="crotonase-like"/>
    <property type="match status" value="1"/>
</dbReference>
<keyword evidence="2" id="KW-0456">Lyase</keyword>
<gene>
    <name evidence="6" type="ORF">SAMN04489732_10366</name>
</gene>
<dbReference type="Gene3D" id="1.10.12.10">
    <property type="entry name" value="Lyase 2-enoyl-coa Hydratase, Chain A, domain 2"/>
    <property type="match status" value="1"/>
</dbReference>
<dbReference type="InterPro" id="IPR018376">
    <property type="entry name" value="Enoyl-CoA_hyd/isom_CS"/>
</dbReference>
<reference evidence="6 7" key="1">
    <citation type="submission" date="2016-10" db="EMBL/GenBank/DDBJ databases">
        <authorList>
            <person name="de Groot N.N."/>
        </authorList>
    </citation>
    <scope>NUCLEOTIDE SEQUENCE [LARGE SCALE GENOMIC DNA]</scope>
    <source>
        <strain evidence="6 7">DSM 44993</strain>
    </source>
</reference>
<evidence type="ECO:0000256" key="4">
    <source>
        <dbReference type="ARBA" id="ARBA00023717"/>
    </source>
</evidence>
<evidence type="ECO:0000313" key="6">
    <source>
        <dbReference type="EMBL" id="SEO98067.1"/>
    </source>
</evidence>
<comment type="catalytic activity">
    <reaction evidence="4">
        <text>a 4-saturated-(3S)-3-hydroxyacyl-CoA = a (3E)-enoyl-CoA + H2O</text>
        <dbReference type="Rhea" id="RHEA:20724"/>
        <dbReference type="ChEBI" id="CHEBI:15377"/>
        <dbReference type="ChEBI" id="CHEBI:58521"/>
        <dbReference type="ChEBI" id="CHEBI:137480"/>
        <dbReference type="EC" id="4.2.1.17"/>
    </reaction>
</comment>
<dbReference type="RefSeq" id="WP_091614870.1">
    <property type="nucleotide sequence ID" value="NZ_FOEF01000003.1"/>
</dbReference>
<dbReference type="STRING" id="394193.SAMN04489732_10366"/>
<dbReference type="AlphaFoldDB" id="A0A1H8U4R9"/>
<evidence type="ECO:0000256" key="2">
    <source>
        <dbReference type="ARBA" id="ARBA00023239"/>
    </source>
</evidence>
<evidence type="ECO:0000256" key="5">
    <source>
        <dbReference type="RuleBase" id="RU003707"/>
    </source>
</evidence>
<comment type="similarity">
    <text evidence="1 5">Belongs to the enoyl-CoA hydratase/isomerase family.</text>
</comment>
<keyword evidence="7" id="KW-1185">Reference proteome</keyword>
<evidence type="ECO:0000256" key="1">
    <source>
        <dbReference type="ARBA" id="ARBA00005254"/>
    </source>
</evidence>
<dbReference type="PROSITE" id="PS00166">
    <property type="entry name" value="ENOYL_COA_HYDRATASE"/>
    <property type="match status" value="1"/>
</dbReference>
<sequence length="257" mass="26483">MSSGIEFAKDGHVARVKLNNPKALNAISPEMDDALLAAWTEIDADPGIWVAVLSASPGKAFCAGADVSAGTDRDGRMALGGGLTGVGGPQYHLRTPLIAAVHGYVIGGGFELAMCADVIVAADDAQFFIPEVKAGIIGEAGIIHRAVRQLPHHVAMGMILTGERLPAAKAGQYGLVNEVVGAGELDAAADRWAAKILAGAPAAVRAAKDAALRGLGMPLDQALTTRYEPIEAYAGTKDQLEGVAAFAGKRKPVWTGR</sequence>
<dbReference type="InterPro" id="IPR014748">
    <property type="entry name" value="Enoyl-CoA_hydra_C"/>
</dbReference>
<comment type="catalytic activity">
    <reaction evidence="3">
        <text>a (3S)-3-hydroxyacyl-CoA = a (2E)-enoyl-CoA + H2O</text>
        <dbReference type="Rhea" id="RHEA:16105"/>
        <dbReference type="ChEBI" id="CHEBI:15377"/>
        <dbReference type="ChEBI" id="CHEBI:57318"/>
        <dbReference type="ChEBI" id="CHEBI:58856"/>
        <dbReference type="EC" id="4.2.1.17"/>
    </reaction>
</comment>
<dbReference type="InterPro" id="IPR001753">
    <property type="entry name" value="Enoyl-CoA_hydra/iso"/>
</dbReference>
<dbReference type="Pfam" id="PF00378">
    <property type="entry name" value="ECH_1"/>
    <property type="match status" value="1"/>
</dbReference>
<name>A0A1H8U4R9_9PSEU</name>
<accession>A0A1H8U4R9</accession>
<organism evidence="6 7">
    <name type="scientific">Amycolatopsis saalfeldensis</name>
    <dbReference type="NCBI Taxonomy" id="394193"/>
    <lineage>
        <taxon>Bacteria</taxon>
        <taxon>Bacillati</taxon>
        <taxon>Actinomycetota</taxon>
        <taxon>Actinomycetes</taxon>
        <taxon>Pseudonocardiales</taxon>
        <taxon>Pseudonocardiaceae</taxon>
        <taxon>Amycolatopsis</taxon>
    </lineage>
</organism>
<dbReference type="PANTHER" id="PTHR11941">
    <property type="entry name" value="ENOYL-COA HYDRATASE-RELATED"/>
    <property type="match status" value="1"/>
</dbReference>
<evidence type="ECO:0000256" key="3">
    <source>
        <dbReference type="ARBA" id="ARBA00023709"/>
    </source>
</evidence>
<dbReference type="InterPro" id="IPR029045">
    <property type="entry name" value="ClpP/crotonase-like_dom_sf"/>
</dbReference>
<proteinExistence type="inferred from homology"/>
<dbReference type="GO" id="GO:0006635">
    <property type="term" value="P:fatty acid beta-oxidation"/>
    <property type="evidence" value="ECO:0007669"/>
    <property type="project" value="TreeGrafter"/>
</dbReference>
<dbReference type="PANTHER" id="PTHR11941:SF54">
    <property type="entry name" value="ENOYL-COA HYDRATASE, MITOCHONDRIAL"/>
    <property type="match status" value="1"/>
</dbReference>
<protein>
    <submittedName>
        <fullName evidence="6">Crotonobetainyl-CoA hydratase</fullName>
    </submittedName>
</protein>
<dbReference type="SUPFAM" id="SSF52096">
    <property type="entry name" value="ClpP/crotonase"/>
    <property type="match status" value="1"/>
</dbReference>
<dbReference type="EMBL" id="FOEF01000003">
    <property type="protein sequence ID" value="SEO98067.1"/>
    <property type="molecule type" value="Genomic_DNA"/>
</dbReference>
<dbReference type="OrthoDB" id="9775794at2"/>
<dbReference type="Proteomes" id="UP000198582">
    <property type="component" value="Unassembled WGS sequence"/>
</dbReference>